<name>A0ABR0Y1G8_HUSHU</name>
<dbReference type="InterPro" id="IPR016187">
    <property type="entry name" value="CTDL_fold"/>
</dbReference>
<comment type="caution">
    <text evidence="4">The sequence shown here is derived from an EMBL/GenBank/DDBJ whole genome shotgun (WGS) entry which is preliminary data.</text>
</comment>
<feature type="domain" description="C-type lectin" evidence="3">
    <location>
        <begin position="294"/>
        <end position="392"/>
    </location>
</feature>
<feature type="domain" description="C-type lectin" evidence="3">
    <location>
        <begin position="402"/>
        <end position="509"/>
    </location>
</feature>
<dbReference type="Proteomes" id="UP001369086">
    <property type="component" value="Unassembled WGS sequence"/>
</dbReference>
<dbReference type="InterPro" id="IPR001304">
    <property type="entry name" value="C-type_lectin-like"/>
</dbReference>
<accession>A0ABR0Y1G8</accession>
<keyword evidence="5" id="KW-1185">Reference proteome</keyword>
<dbReference type="PROSITE" id="PS00615">
    <property type="entry name" value="C_TYPE_LECTIN_1"/>
    <property type="match status" value="1"/>
</dbReference>
<feature type="domain" description="C-type lectin" evidence="3">
    <location>
        <begin position="68"/>
        <end position="157"/>
    </location>
</feature>
<dbReference type="PANTHER" id="PTHR45784">
    <property type="entry name" value="C-TYPE LECTIN DOMAIN FAMILY 20 MEMBER A-RELATED"/>
    <property type="match status" value="1"/>
</dbReference>
<dbReference type="EMBL" id="JAHFZB010000094">
    <property type="protein sequence ID" value="KAK6466251.1"/>
    <property type="molecule type" value="Genomic_DNA"/>
</dbReference>
<dbReference type="Pfam" id="PF00059">
    <property type="entry name" value="Lectin_C"/>
    <property type="match status" value="4"/>
</dbReference>
<sequence>MKHFSFHFPLESSEPVFYDRRQTESLIKVLVSKHFVFSVHPLPSQPLTGPIYLFSGICEVAAGHFRKYHFVKDEKSWFDAQSYCREKHTDLATIESQEETEKVLNISAGLINAWIGLYYDKENWQWSNGDNVSYYNWTSSLSCTSVDSNGKWVDSYCHSNSYYFICYNDTRESYILIDQLKTWYEAQQYCRTNYIDLVSIKNNDEDKKIKEKANGNPVWIGLFNNPWKWSHKGEYSSFHNWNKWEPNNVGNNICVAMYGADNRERGKWNDGECHSTSPFFCYNESCTDTSCTKYHFVATAMNWSAAQTHCRDKYTDLATVHSQEEAKQLDNLNISAYAWIGMYRDVSENWQWSNGDEVTYNTRRAKFFCATVNPDGDWTDSVCHDTKHFMCYDSSKETSERYILIDQLKTWYEAQQYCRKHHTDLVSVKNEDENKKIKEKANGNPVWIGLFNNPWKWSDGGDNYTPQNWSENQPDNYGGKEKCVMIQNKTNKLTINDGGCSTAHPFFCYDDHMAIARVKLTAPRGMNLEDPKVSEAILEQIREHFSKKFPMDGVNMRWRKQDGEIFHKDVEEEDEEEEEKCSDP</sequence>
<dbReference type="PANTHER" id="PTHR45784:SF5">
    <property type="entry name" value="C-TYPE LECTIN DOMAIN FAMILY 20 MEMBER A-RELATED"/>
    <property type="match status" value="1"/>
</dbReference>
<protein>
    <submittedName>
        <fullName evidence="4">Macrophage mannose receptor 1-like isoform X2</fullName>
    </submittedName>
</protein>
<evidence type="ECO:0000256" key="1">
    <source>
        <dbReference type="ARBA" id="ARBA00023157"/>
    </source>
</evidence>
<feature type="domain" description="C-type lectin" evidence="3">
    <location>
        <begin position="162"/>
        <end position="282"/>
    </location>
</feature>
<dbReference type="Gene3D" id="3.10.100.10">
    <property type="entry name" value="Mannose-Binding Protein A, subunit A"/>
    <property type="match status" value="4"/>
</dbReference>
<dbReference type="InterPro" id="IPR018378">
    <property type="entry name" value="C-type_lectin_CS"/>
</dbReference>
<evidence type="ECO:0000259" key="3">
    <source>
        <dbReference type="PROSITE" id="PS50041"/>
    </source>
</evidence>
<dbReference type="SMART" id="SM00034">
    <property type="entry name" value="CLECT"/>
    <property type="match status" value="4"/>
</dbReference>
<gene>
    <name evidence="4" type="ORF">HHUSO_G36585</name>
</gene>
<reference evidence="4 5" key="1">
    <citation type="submission" date="2021-05" db="EMBL/GenBank/DDBJ databases">
        <authorList>
            <person name="Zahm M."/>
            <person name="Klopp C."/>
            <person name="Cabau C."/>
            <person name="Kuhl H."/>
            <person name="Suciu R."/>
            <person name="Ciorpac M."/>
            <person name="Holostenco D."/>
            <person name="Gessner J."/>
            <person name="Wuertz S."/>
            <person name="Hohne C."/>
            <person name="Stock M."/>
            <person name="Gislard M."/>
            <person name="Lluch J."/>
            <person name="Milhes M."/>
            <person name="Lampietro C."/>
            <person name="Lopez Roques C."/>
            <person name="Donnadieu C."/>
            <person name="Du K."/>
            <person name="Schartl M."/>
            <person name="Guiguen Y."/>
        </authorList>
    </citation>
    <scope>NUCLEOTIDE SEQUENCE [LARGE SCALE GENOMIC DNA]</scope>
    <source>
        <strain evidence="4">Hh-F2</strain>
        <tissue evidence="4">Blood</tissue>
    </source>
</reference>
<feature type="compositionally biased region" description="Acidic residues" evidence="2">
    <location>
        <begin position="571"/>
        <end position="584"/>
    </location>
</feature>
<dbReference type="SUPFAM" id="SSF56436">
    <property type="entry name" value="C-type lectin-like"/>
    <property type="match status" value="4"/>
</dbReference>
<feature type="region of interest" description="Disordered" evidence="2">
    <location>
        <begin position="565"/>
        <end position="584"/>
    </location>
</feature>
<organism evidence="4 5">
    <name type="scientific">Huso huso</name>
    <name type="common">Beluga</name>
    <name type="synonym">Acipenser huso</name>
    <dbReference type="NCBI Taxonomy" id="61971"/>
    <lineage>
        <taxon>Eukaryota</taxon>
        <taxon>Metazoa</taxon>
        <taxon>Chordata</taxon>
        <taxon>Craniata</taxon>
        <taxon>Vertebrata</taxon>
        <taxon>Euteleostomi</taxon>
        <taxon>Actinopterygii</taxon>
        <taxon>Chondrostei</taxon>
        <taxon>Acipenseriformes</taxon>
        <taxon>Acipenseridae</taxon>
        <taxon>Huso</taxon>
    </lineage>
</organism>
<proteinExistence type="predicted"/>
<evidence type="ECO:0000256" key="2">
    <source>
        <dbReference type="SAM" id="MobiDB-lite"/>
    </source>
</evidence>
<evidence type="ECO:0000313" key="4">
    <source>
        <dbReference type="EMBL" id="KAK6466251.1"/>
    </source>
</evidence>
<dbReference type="InterPro" id="IPR016186">
    <property type="entry name" value="C-type_lectin-like/link_sf"/>
</dbReference>
<dbReference type="PROSITE" id="PS50041">
    <property type="entry name" value="C_TYPE_LECTIN_2"/>
    <property type="match status" value="4"/>
</dbReference>
<keyword evidence="1" id="KW-1015">Disulfide bond</keyword>
<evidence type="ECO:0000313" key="5">
    <source>
        <dbReference type="Proteomes" id="UP001369086"/>
    </source>
</evidence>